<name>G5JNU2_STRCG</name>
<protein>
    <submittedName>
        <fullName evidence="1">Uncharacterized protein</fullName>
    </submittedName>
</protein>
<reference evidence="1" key="1">
    <citation type="submission" date="2011-07" db="EMBL/GenBank/DDBJ databases">
        <authorList>
            <person name="Stanhope M.J."/>
            <person name="Durkin A.S."/>
            <person name="Hostetler J."/>
            <person name="Kim M."/>
            <person name="Radune D."/>
            <person name="Singh I."/>
            <person name="Town C.D."/>
        </authorList>
    </citation>
    <scope>NUCLEOTIDE SEQUENCE [LARGE SCALE GENOMIC DNA]</scope>
    <source>
        <strain evidence="1">HS-6</strain>
    </source>
</reference>
<dbReference type="STRING" id="873449.STRCR_0255"/>
<evidence type="ECO:0000313" key="2">
    <source>
        <dbReference type="Proteomes" id="UP000004322"/>
    </source>
</evidence>
<evidence type="ECO:0000313" key="1">
    <source>
        <dbReference type="EMBL" id="EHI75493.1"/>
    </source>
</evidence>
<dbReference type="EMBL" id="AEUV02000002">
    <property type="protein sequence ID" value="EHI75493.1"/>
    <property type="molecule type" value="Genomic_DNA"/>
</dbReference>
<sequence>MMEKPVTKEALYTLMLMNDDSRDIPFLPLEAQEEETRKESLTRVLKQGYKDLQEVGLLKGSEPTEDFVNLGFYLSEYCKVTYHIQVDENFYCAPQVDEYNRMCVVITKVGANAYIVDYTTTFIFLSILIGEHDALKDIDDFEKNYLKSVWSVYSYMRFMVYYGDRSAIRIKSEQLGRIIKDNLFVKTEQSGLIEYNLMEQKIRSLAPDELKHHLIEQMKVEI</sequence>
<dbReference type="Proteomes" id="UP000004322">
    <property type="component" value="Unassembled WGS sequence"/>
</dbReference>
<proteinExistence type="predicted"/>
<accession>G5JNU2</accession>
<gene>
    <name evidence="1" type="ORF">STRCR_0255</name>
</gene>
<dbReference type="RefSeq" id="WP_004229955.1">
    <property type="nucleotide sequence ID" value="NZ_AEUV02000002.1"/>
</dbReference>
<comment type="caution">
    <text evidence="1">The sequence shown here is derived from an EMBL/GenBank/DDBJ whole genome shotgun (WGS) entry which is preliminary data.</text>
</comment>
<keyword evidence="2" id="KW-1185">Reference proteome</keyword>
<organism evidence="1 2">
    <name type="scientific">Streptococcus criceti HS-6</name>
    <dbReference type="NCBI Taxonomy" id="873449"/>
    <lineage>
        <taxon>Bacteria</taxon>
        <taxon>Bacillati</taxon>
        <taxon>Bacillota</taxon>
        <taxon>Bacilli</taxon>
        <taxon>Lactobacillales</taxon>
        <taxon>Streptococcaceae</taxon>
        <taxon>Streptococcus</taxon>
    </lineage>
</organism>
<dbReference type="AlphaFoldDB" id="G5JNU2"/>